<evidence type="ECO:0000259" key="9">
    <source>
        <dbReference type="Pfam" id="PF00534"/>
    </source>
</evidence>
<name>A0A5C0B570_9BURK</name>
<keyword evidence="6 8" id="KW-0808">Transferase</keyword>
<feature type="domain" description="Starch synthase catalytic" evidence="10">
    <location>
        <begin position="39"/>
        <end position="274"/>
    </location>
</feature>
<dbReference type="SUPFAM" id="SSF53756">
    <property type="entry name" value="UDP-Glycosyltransferase/glycogen phosphorylase"/>
    <property type="match status" value="1"/>
</dbReference>
<evidence type="ECO:0000256" key="2">
    <source>
        <dbReference type="ARBA" id="ARBA00002764"/>
    </source>
</evidence>
<evidence type="ECO:0000313" key="11">
    <source>
        <dbReference type="EMBL" id="QEI08001.1"/>
    </source>
</evidence>
<evidence type="ECO:0000256" key="6">
    <source>
        <dbReference type="ARBA" id="ARBA00022679"/>
    </source>
</evidence>
<comment type="pathway">
    <text evidence="3 8">Glycan biosynthesis; glycogen biosynthesis.</text>
</comment>
<evidence type="ECO:0000256" key="4">
    <source>
        <dbReference type="ARBA" id="ARBA00010281"/>
    </source>
</evidence>
<keyword evidence="12" id="KW-1185">Reference proteome</keyword>
<evidence type="ECO:0000256" key="1">
    <source>
        <dbReference type="ARBA" id="ARBA00001478"/>
    </source>
</evidence>
<dbReference type="Proteomes" id="UP000325161">
    <property type="component" value="Chromosome"/>
</dbReference>
<dbReference type="OrthoDB" id="9808590at2"/>
<dbReference type="NCBIfam" id="NF001899">
    <property type="entry name" value="PRK00654.1-2"/>
    <property type="match status" value="1"/>
</dbReference>
<proteinExistence type="inferred from homology"/>
<dbReference type="InterPro" id="IPR001296">
    <property type="entry name" value="Glyco_trans_1"/>
</dbReference>
<dbReference type="PANTHER" id="PTHR45825:SF11">
    <property type="entry name" value="ALPHA AMYLASE DOMAIN-CONTAINING PROTEIN"/>
    <property type="match status" value="1"/>
</dbReference>
<feature type="binding site" evidence="8">
    <location>
        <position position="52"/>
    </location>
    <ligand>
        <name>ADP-alpha-D-glucose</name>
        <dbReference type="ChEBI" id="CHEBI:57498"/>
    </ligand>
</feature>
<dbReference type="NCBIfam" id="TIGR02095">
    <property type="entry name" value="glgA"/>
    <property type="match status" value="1"/>
</dbReference>
<comment type="catalytic activity">
    <reaction evidence="1 8">
        <text>[(1-&gt;4)-alpha-D-glucosyl](n) + ADP-alpha-D-glucose = [(1-&gt;4)-alpha-D-glucosyl](n+1) + ADP + H(+)</text>
        <dbReference type="Rhea" id="RHEA:18189"/>
        <dbReference type="Rhea" id="RHEA-COMP:9584"/>
        <dbReference type="Rhea" id="RHEA-COMP:9587"/>
        <dbReference type="ChEBI" id="CHEBI:15378"/>
        <dbReference type="ChEBI" id="CHEBI:15444"/>
        <dbReference type="ChEBI" id="CHEBI:57498"/>
        <dbReference type="ChEBI" id="CHEBI:456216"/>
        <dbReference type="EC" id="2.4.1.21"/>
    </reaction>
</comment>
<feature type="domain" description="Glycosyl transferase family 1" evidence="9">
    <location>
        <begin position="332"/>
        <end position="489"/>
    </location>
</feature>
<dbReference type="GO" id="GO:0009011">
    <property type="term" value="F:alpha-1,4-glucan glucosyltransferase (ADP-glucose donor) activity"/>
    <property type="evidence" value="ECO:0007669"/>
    <property type="project" value="UniProtKB-UniRule"/>
</dbReference>
<dbReference type="UniPathway" id="UPA00164"/>
<evidence type="ECO:0000256" key="7">
    <source>
        <dbReference type="ARBA" id="ARBA00023056"/>
    </source>
</evidence>
<keyword evidence="7 8" id="KW-0320">Glycogen biosynthesis</keyword>
<keyword evidence="5 8" id="KW-0328">Glycosyltransferase</keyword>
<gene>
    <name evidence="8 11" type="primary">glgA</name>
    <name evidence="11" type="ORF">FXN63_20780</name>
</gene>
<evidence type="ECO:0000259" key="10">
    <source>
        <dbReference type="Pfam" id="PF08323"/>
    </source>
</evidence>
<dbReference type="Gene3D" id="3.40.50.2000">
    <property type="entry name" value="Glycogen Phosphorylase B"/>
    <property type="match status" value="2"/>
</dbReference>
<dbReference type="HAMAP" id="MF_00484">
    <property type="entry name" value="Glycogen_synth"/>
    <property type="match status" value="1"/>
</dbReference>
<dbReference type="CDD" id="cd03791">
    <property type="entry name" value="GT5_Glycogen_synthase_DULL1-like"/>
    <property type="match status" value="1"/>
</dbReference>
<dbReference type="InterPro" id="IPR013534">
    <property type="entry name" value="Starch_synth_cat_dom"/>
</dbReference>
<dbReference type="Pfam" id="PF08323">
    <property type="entry name" value="Glyco_transf_5"/>
    <property type="match status" value="1"/>
</dbReference>
<dbReference type="KEGG" id="pacr:FXN63_20780"/>
<comment type="function">
    <text evidence="2 8">Synthesizes alpha-1,4-glucan chains using ADP-glucose.</text>
</comment>
<dbReference type="Pfam" id="PF00534">
    <property type="entry name" value="Glycos_transf_1"/>
    <property type="match status" value="1"/>
</dbReference>
<protein>
    <recommendedName>
        <fullName evidence="8">Glycogen synthase</fullName>
        <ecNumber evidence="8">2.4.1.21</ecNumber>
    </recommendedName>
    <alternativeName>
        <fullName evidence="8">Starch [bacterial glycogen] synthase</fullName>
    </alternativeName>
</protein>
<sequence length="598" mass="64274">MLSQRHIFWQKRRRGDSTNYDAQVDALASPDWRKILRTKVLIVASEALPLAKTGGLADAVSGMALALREANVDVTVLLPAYRSALRGVTGAQTVEHFSDLPGGEATLVSATTTACDLPVLLLRNDSLYHRDGSLYLDEEGREYDDNAIRFAALAHAAARIAAGKTSVDVPHIVHAQDWHAGLVPLLMRAEGADQVKSVVTIHNLAFQGLFPMELADAIGLPQDCCSSDGVEFWGKINFLKAGIRYADRVTTVSHTYAREVLTPEFGCGLEGLLKSRGSDFSAVPNGVDIDIWDPALDNFLPDHFSHADMRGKTTCKRELQETYGLIADPWAPVLAMGSRLTTQKMADVAAAAIPLALDANPRLQVVVLGCGDRQIEASLTEMAQRYPGRCAVSIGYDERSGHLLHAGADMLLHGSRFEPFGLTPIYSMRYGTVPVASRVGGMADTILDPGTQAGADAMSEASGVLFDGDSVDAMFNAIQRAMDMFKRPELWRAIQRNGMTADYSWDLPAGQYIDIYRSLLPASAFETQPLVAVAEAVKQVAVPTPALGVATPDAEVTLPKTVVNRTVAPGKPKAVARKDSTARKGVTRDIGGITAAAL</sequence>
<accession>A0A5C0B570</accession>
<evidence type="ECO:0000313" key="12">
    <source>
        <dbReference type="Proteomes" id="UP000325161"/>
    </source>
</evidence>
<dbReference type="PANTHER" id="PTHR45825">
    <property type="entry name" value="GRANULE-BOUND STARCH SYNTHASE 1, CHLOROPLASTIC/AMYLOPLASTIC"/>
    <property type="match status" value="1"/>
</dbReference>
<dbReference type="GO" id="GO:0005978">
    <property type="term" value="P:glycogen biosynthetic process"/>
    <property type="evidence" value="ECO:0007669"/>
    <property type="project" value="UniProtKB-UniRule"/>
</dbReference>
<evidence type="ECO:0000256" key="3">
    <source>
        <dbReference type="ARBA" id="ARBA00004964"/>
    </source>
</evidence>
<dbReference type="InterPro" id="IPR011835">
    <property type="entry name" value="GS/SS"/>
</dbReference>
<dbReference type="AlphaFoldDB" id="A0A5C0B570"/>
<evidence type="ECO:0000256" key="5">
    <source>
        <dbReference type="ARBA" id="ARBA00022676"/>
    </source>
</evidence>
<dbReference type="GO" id="GO:0004373">
    <property type="term" value="F:alpha-1,4-glucan glucosyltransferase (UDP-glucose donor) activity"/>
    <property type="evidence" value="ECO:0007669"/>
    <property type="project" value="InterPro"/>
</dbReference>
<evidence type="ECO:0000256" key="8">
    <source>
        <dbReference type="HAMAP-Rule" id="MF_00484"/>
    </source>
</evidence>
<comment type="similarity">
    <text evidence="4 8">Belongs to the glycosyltransferase 1 family. Bacterial/plant glycogen synthase subfamily.</text>
</comment>
<reference evidence="11 12" key="1">
    <citation type="submission" date="2019-08" db="EMBL/GenBank/DDBJ databases">
        <title>Amphibian skin-associated Pigmentiphaga: genome sequence and occurrence across geography and hosts.</title>
        <authorList>
            <person name="Bletz M.C."/>
            <person name="Bunk B."/>
            <person name="Sproeer C."/>
            <person name="Biwer P."/>
            <person name="Reiter S."/>
            <person name="Rabemananjara F.C.E."/>
            <person name="Schulz S."/>
            <person name="Overmann J."/>
            <person name="Vences M."/>
        </authorList>
    </citation>
    <scope>NUCLEOTIDE SEQUENCE [LARGE SCALE GENOMIC DNA]</scope>
    <source>
        <strain evidence="11 12">Mada1488</strain>
    </source>
</reference>
<dbReference type="EC" id="2.4.1.21" evidence="8"/>
<organism evidence="11 12">
    <name type="scientific">Pigmentiphaga aceris</name>
    <dbReference type="NCBI Taxonomy" id="1940612"/>
    <lineage>
        <taxon>Bacteria</taxon>
        <taxon>Pseudomonadati</taxon>
        <taxon>Pseudomonadota</taxon>
        <taxon>Betaproteobacteria</taxon>
        <taxon>Burkholderiales</taxon>
        <taxon>Alcaligenaceae</taxon>
        <taxon>Pigmentiphaga</taxon>
    </lineage>
</organism>
<dbReference type="EMBL" id="CP043046">
    <property type="protein sequence ID" value="QEI08001.1"/>
    <property type="molecule type" value="Genomic_DNA"/>
</dbReference>